<dbReference type="RefSeq" id="WP_099621647.1">
    <property type="nucleotide sequence ID" value="NZ_CP024201.1"/>
</dbReference>
<dbReference type="Proteomes" id="UP000228945">
    <property type="component" value="Chromosome"/>
</dbReference>
<reference evidence="3 4" key="1">
    <citation type="submission" date="2017-10" db="EMBL/GenBank/DDBJ databases">
        <title>Genome sequence of Caulobacter mirabilis FWC38.</title>
        <authorList>
            <person name="Fiebig A."/>
            <person name="Crosson S."/>
        </authorList>
    </citation>
    <scope>NUCLEOTIDE SEQUENCE [LARGE SCALE GENOMIC DNA]</scope>
    <source>
        <strain evidence="3 4">FWC 38</strain>
    </source>
</reference>
<gene>
    <name evidence="3" type="ORF">CSW64_08170</name>
</gene>
<keyword evidence="4" id="KW-1185">Reference proteome</keyword>
<dbReference type="Pfam" id="PF03886">
    <property type="entry name" value="ABC_trans_aux"/>
    <property type="match status" value="1"/>
</dbReference>
<dbReference type="InterPro" id="IPR005586">
    <property type="entry name" value="ABC_trans_aux"/>
</dbReference>
<protein>
    <submittedName>
        <fullName evidence="3">ABC transporter</fullName>
    </submittedName>
</protein>
<dbReference type="EMBL" id="CP024201">
    <property type="protein sequence ID" value="ATQ42390.1"/>
    <property type="molecule type" value="Genomic_DNA"/>
</dbReference>
<evidence type="ECO:0000313" key="4">
    <source>
        <dbReference type="Proteomes" id="UP000228945"/>
    </source>
</evidence>
<dbReference type="Gene3D" id="3.40.50.10610">
    <property type="entry name" value="ABC-type transport auxiliary lipoprotein component"/>
    <property type="match status" value="1"/>
</dbReference>
<name>A0A2D2AWK2_9CAUL</name>
<sequence length="218" mass="23382">MSRRLTLLALAVAAVGLSGCITVFPKETPSQLYRFDMTPTAPAASDGPPLTFFRIPTGFPRAAATDRILTVSPGGEAAYIAGARWISPATVLFDEQVTKAFLTVDRIRPISRGEVARADYAIRLDVVNFETRYDQGARSAPTVVVAVRCLISRSSDRKLLEDRLFTANVRASENRVGAIVPAYNKALSEVMTQVLALASSMGPPDQAQPSPSTVGRNG</sequence>
<proteinExistence type="predicted"/>
<dbReference type="SUPFAM" id="SSF159594">
    <property type="entry name" value="XCC0632-like"/>
    <property type="match status" value="1"/>
</dbReference>
<dbReference type="KEGG" id="cmb:CSW64_08170"/>
<accession>A0A2D2AWK2</accession>
<dbReference type="OrthoDB" id="7465901at2"/>
<feature type="domain" description="ABC-type transport auxiliary lipoprotein component" evidence="2">
    <location>
        <begin position="59"/>
        <end position="194"/>
    </location>
</feature>
<organism evidence="3 4">
    <name type="scientific">Caulobacter mirabilis</name>
    <dbReference type="NCBI Taxonomy" id="69666"/>
    <lineage>
        <taxon>Bacteria</taxon>
        <taxon>Pseudomonadati</taxon>
        <taxon>Pseudomonadota</taxon>
        <taxon>Alphaproteobacteria</taxon>
        <taxon>Caulobacterales</taxon>
        <taxon>Caulobacteraceae</taxon>
        <taxon>Caulobacter</taxon>
    </lineage>
</organism>
<evidence type="ECO:0000256" key="1">
    <source>
        <dbReference type="SAM" id="MobiDB-lite"/>
    </source>
</evidence>
<feature type="compositionally biased region" description="Polar residues" evidence="1">
    <location>
        <begin position="207"/>
        <end position="218"/>
    </location>
</feature>
<dbReference type="AlphaFoldDB" id="A0A2D2AWK2"/>
<evidence type="ECO:0000313" key="3">
    <source>
        <dbReference type="EMBL" id="ATQ42390.1"/>
    </source>
</evidence>
<evidence type="ECO:0000259" key="2">
    <source>
        <dbReference type="Pfam" id="PF03886"/>
    </source>
</evidence>
<feature type="region of interest" description="Disordered" evidence="1">
    <location>
        <begin position="199"/>
        <end position="218"/>
    </location>
</feature>
<dbReference type="PROSITE" id="PS51257">
    <property type="entry name" value="PROKAR_LIPOPROTEIN"/>
    <property type="match status" value="1"/>
</dbReference>